<dbReference type="EMBL" id="FOQL01000006">
    <property type="protein sequence ID" value="SFJ22450.1"/>
    <property type="molecule type" value="Genomic_DNA"/>
</dbReference>
<proteinExistence type="predicted"/>
<evidence type="ECO:0000313" key="2">
    <source>
        <dbReference type="Proteomes" id="UP000243606"/>
    </source>
</evidence>
<dbReference type="RefSeq" id="WP_139213974.1">
    <property type="nucleotide sequence ID" value="NZ_FOQL01000006.1"/>
</dbReference>
<dbReference type="Proteomes" id="UP000243606">
    <property type="component" value="Unassembled WGS sequence"/>
</dbReference>
<dbReference type="STRING" id="425504.SAMN05216206_3743"/>
<sequence>MFIYLDSSISNCLNSPVHHNIIDGIQGLAFMLRSGVHLVSGDRNTLTAISNLEEISSSARASFKRAVARHAQANSVLNHMSTYVLVDYGRAEITSSVENGTKVIKIPISNFSSIIAQISTEVVYEDINDAVIYNIVAQWYSETILNNPHLRIKSKPVQGGGSRTCDIYNSKQISADTFCLCITDSDKKYPTDTPGDTSTKVRNIEDTLKPLSFHLNLDFHEIENLIPLEFLRGIAGTDDAREIIAALKLADENQHQEAKLFWDYKKGVRAHYLKNNERFRSYWCAALGVTPAACETECTLNKCDCFLINPWPLKQDLKSAIERKDRMDPSDCEVMRNLWTEIGSTVVSWTIGSSPSLT</sequence>
<accession>A0A1I3PM75</accession>
<dbReference type="AlphaFoldDB" id="A0A1I3PM75"/>
<organism evidence="1 2">
    <name type="scientific">Pseudomonas guineae</name>
    <dbReference type="NCBI Taxonomy" id="425504"/>
    <lineage>
        <taxon>Bacteria</taxon>
        <taxon>Pseudomonadati</taxon>
        <taxon>Pseudomonadota</taxon>
        <taxon>Gammaproteobacteria</taxon>
        <taxon>Pseudomonadales</taxon>
        <taxon>Pseudomonadaceae</taxon>
        <taxon>Pseudomonas</taxon>
    </lineage>
</organism>
<name>A0A1I3PM75_9PSED</name>
<gene>
    <name evidence="1" type="ORF">SAMN05216206_3743</name>
</gene>
<keyword evidence="2" id="KW-1185">Reference proteome</keyword>
<evidence type="ECO:0000313" key="1">
    <source>
        <dbReference type="EMBL" id="SFJ22450.1"/>
    </source>
</evidence>
<reference evidence="2" key="1">
    <citation type="submission" date="2016-10" db="EMBL/GenBank/DDBJ databases">
        <authorList>
            <person name="Varghese N."/>
            <person name="Submissions S."/>
        </authorList>
    </citation>
    <scope>NUCLEOTIDE SEQUENCE [LARGE SCALE GENOMIC DNA]</scope>
    <source>
        <strain evidence="2">LMG 24016</strain>
    </source>
</reference>
<protein>
    <submittedName>
        <fullName evidence="1">Uncharacterized protein</fullName>
    </submittedName>
</protein>
<dbReference type="OrthoDB" id="6638650at2"/>